<gene>
    <name evidence="1" type="ORF">AWR27_03440</name>
</gene>
<dbReference type="EMBL" id="CP014263">
    <property type="protein sequence ID" value="AQG78474.1"/>
    <property type="molecule type" value="Genomic_DNA"/>
</dbReference>
<evidence type="ECO:0008006" key="3">
    <source>
        <dbReference type="Google" id="ProtNLM"/>
    </source>
</evidence>
<name>A0A1P9WSW2_9BACT</name>
<proteinExistence type="predicted"/>
<reference evidence="1 2" key="1">
    <citation type="submission" date="2016-01" db="EMBL/GenBank/DDBJ databases">
        <authorList>
            <person name="Oliw E.H."/>
        </authorList>
    </citation>
    <scope>NUCLEOTIDE SEQUENCE [LARGE SCALE GENOMIC DNA]</scope>
    <source>
        <strain evidence="1 2">DY10</strain>
    </source>
</reference>
<evidence type="ECO:0000313" key="2">
    <source>
        <dbReference type="Proteomes" id="UP000187941"/>
    </source>
</evidence>
<organism evidence="1 2">
    <name type="scientific">Spirosoma montaniterrae</name>
    <dbReference type="NCBI Taxonomy" id="1178516"/>
    <lineage>
        <taxon>Bacteria</taxon>
        <taxon>Pseudomonadati</taxon>
        <taxon>Bacteroidota</taxon>
        <taxon>Cytophagia</taxon>
        <taxon>Cytophagales</taxon>
        <taxon>Cytophagaceae</taxon>
        <taxon>Spirosoma</taxon>
    </lineage>
</organism>
<keyword evidence="2" id="KW-1185">Reference proteome</keyword>
<dbReference type="Proteomes" id="UP000187941">
    <property type="component" value="Chromosome"/>
</dbReference>
<evidence type="ECO:0000313" key="1">
    <source>
        <dbReference type="EMBL" id="AQG78474.1"/>
    </source>
</evidence>
<dbReference type="PROSITE" id="PS51257">
    <property type="entry name" value="PROKAR_LIPOPROTEIN"/>
    <property type="match status" value="1"/>
</dbReference>
<dbReference type="AlphaFoldDB" id="A0A1P9WSW2"/>
<protein>
    <recommendedName>
        <fullName evidence="3">DUF4595 domain-containing protein</fullName>
    </recommendedName>
</protein>
<accession>A0A1P9WSW2</accession>
<dbReference type="OrthoDB" id="946704at2"/>
<sequence>MKSLITTLPAWLLLLTIGGSCKKEAIIEESAPNLATCRVVREEHKGLGPVSRIPNPSSETVLVGTEVYTIYKYDETRYKYDERGRLIRSEGYGPDGKMENFMERVYYSDRVQVRQKSLNSLNTTEFTILLNSQGDMYAQIHQNDTVYFENIRYIKEGYEIVDTKNNGLLSVRSKRKNGNIIEQQVYSVLSGTFIHKYEYDTLRPAIPPVNFLRKDISRNLVTKFLLSVEGGSAFPTGPLHQTDYLYEFDKYGRVRRQIFNQKNIESGWGQYVLGSRIAVFDYTYECP</sequence>
<dbReference type="RefSeq" id="WP_077129914.1">
    <property type="nucleotide sequence ID" value="NZ_CP014263.1"/>
</dbReference>
<dbReference type="KEGG" id="smon:AWR27_03440"/>